<keyword evidence="2" id="KW-0378">Hydrolase</keyword>
<dbReference type="PANTHER" id="PTHR42663:SF12">
    <property type="entry name" value="ATP-BINDING PROTEIN PHNP"/>
    <property type="match status" value="1"/>
</dbReference>
<name>A0A811T699_9EURY</name>
<dbReference type="SUPFAM" id="SSF56281">
    <property type="entry name" value="Metallo-hydrolase/oxidoreductase"/>
    <property type="match status" value="1"/>
</dbReference>
<dbReference type="InterPro" id="IPR036866">
    <property type="entry name" value="RibonucZ/Hydroxyglut_hydro"/>
</dbReference>
<dbReference type="SMART" id="SM00849">
    <property type="entry name" value="Lactamase_B"/>
    <property type="match status" value="1"/>
</dbReference>
<dbReference type="Proteomes" id="UP000603056">
    <property type="component" value="Unassembled WGS sequence"/>
</dbReference>
<dbReference type="AlphaFoldDB" id="A0A811T699"/>
<organism evidence="2 3">
    <name type="scientific">Candidatus Argoarchaeum ethanivorans</name>
    <dbReference type="NCBI Taxonomy" id="2608793"/>
    <lineage>
        <taxon>Archaea</taxon>
        <taxon>Methanobacteriati</taxon>
        <taxon>Methanobacteriota</taxon>
        <taxon>Stenosarchaea group</taxon>
        <taxon>Methanomicrobia</taxon>
        <taxon>Methanosarcinales</taxon>
        <taxon>Methanosarcinales incertae sedis</taxon>
        <taxon>GOM Arc I cluster</taxon>
        <taxon>Candidatus Argoarchaeum</taxon>
    </lineage>
</organism>
<feature type="domain" description="Metallo-beta-lactamase" evidence="1">
    <location>
        <begin position="36"/>
        <end position="220"/>
    </location>
</feature>
<dbReference type="Gene3D" id="3.60.15.10">
    <property type="entry name" value="Ribonuclease Z/Hydroxyacylglutathione hydrolase-like"/>
    <property type="match status" value="1"/>
</dbReference>
<reference evidence="2" key="1">
    <citation type="submission" date="2020-10" db="EMBL/GenBank/DDBJ databases">
        <authorList>
            <person name="Hahn C.J."/>
            <person name="Laso-Perez R."/>
            <person name="Vulcano F."/>
            <person name="Vaziourakis K.-M."/>
            <person name="Stokke R."/>
            <person name="Steen I.H."/>
            <person name="Teske A."/>
            <person name="Boetius A."/>
            <person name="Liebeke M."/>
            <person name="Amann R."/>
            <person name="Knittel K."/>
        </authorList>
    </citation>
    <scope>NUCLEOTIDE SEQUENCE</scope>
    <source>
        <strain evidence="2">Gfbio:e3339647-f889-4370-9287-4fb5cb688e4c:AG394J04_GoMArc1</strain>
    </source>
</reference>
<dbReference type="EC" id="3.1.26.11" evidence="2"/>
<dbReference type="EMBL" id="CAJHIP010000002">
    <property type="protein sequence ID" value="CAD6491180.1"/>
    <property type="molecule type" value="Genomic_DNA"/>
</dbReference>
<proteinExistence type="predicted"/>
<protein>
    <submittedName>
        <fullName evidence="2">Ribonuclease BN</fullName>
        <ecNumber evidence="2">3.1.26.11</ecNumber>
    </submittedName>
</protein>
<gene>
    <name evidence="2" type="primary">rbn</name>
    <name evidence="2" type="ORF">FFODKBPE_00117</name>
</gene>
<dbReference type="InterPro" id="IPR001279">
    <property type="entry name" value="Metallo-B-lactamas"/>
</dbReference>
<accession>A0A811T699</accession>
<evidence type="ECO:0000313" key="3">
    <source>
        <dbReference type="Proteomes" id="UP000603056"/>
    </source>
</evidence>
<dbReference type="GO" id="GO:0042781">
    <property type="term" value="F:3'-tRNA processing endoribonuclease activity"/>
    <property type="evidence" value="ECO:0007669"/>
    <property type="project" value="UniProtKB-EC"/>
</dbReference>
<sequence length="246" mass="27717">MKITLLGTGDAAGTPKIDCNCKTCQDALQGGRSSRLRSATLIETTKGKVLIDTGPDLRKQLLRENISHIDACIWTHGHYDHYAGYPEFYRVQKHVPVYGITTTLNYILGYLHFLHPERNDVKLYEPFELVGAIFTLFKVIHPPQKDCAGVLIEQNHKKIVITGDTGPAIPQQSIELMMEADLLIADAITPPHIKLVKHMNAEEAFELYRKTGARKVILTHISHLYKPHDEASKKWPLGYDGMKIII</sequence>
<dbReference type="PANTHER" id="PTHR42663">
    <property type="entry name" value="HYDROLASE C777.06C-RELATED-RELATED"/>
    <property type="match status" value="1"/>
</dbReference>
<dbReference type="CDD" id="cd16279">
    <property type="entry name" value="metallo-hydrolase-like_MBL-fold"/>
    <property type="match status" value="1"/>
</dbReference>
<comment type="caution">
    <text evidence="2">The sequence shown here is derived from an EMBL/GenBank/DDBJ whole genome shotgun (WGS) entry which is preliminary data.</text>
</comment>
<dbReference type="Pfam" id="PF12706">
    <property type="entry name" value="Lactamase_B_2"/>
    <property type="match status" value="1"/>
</dbReference>
<evidence type="ECO:0000259" key="1">
    <source>
        <dbReference type="SMART" id="SM00849"/>
    </source>
</evidence>
<evidence type="ECO:0000313" key="2">
    <source>
        <dbReference type="EMBL" id="CAD6491180.1"/>
    </source>
</evidence>